<dbReference type="EMBL" id="RBTP01000012">
    <property type="protein sequence ID" value="RMT84274.1"/>
    <property type="molecule type" value="Genomic_DNA"/>
</dbReference>
<feature type="transmembrane region" description="Helical" evidence="1">
    <location>
        <begin position="136"/>
        <end position="157"/>
    </location>
</feature>
<name>A0A3M5PIF1_PSEVI</name>
<protein>
    <submittedName>
        <fullName evidence="2">Monovalent cation/H+ antiporter subunit G</fullName>
    </submittedName>
</protein>
<comment type="caution">
    <text evidence="2">The sequence shown here is derived from an EMBL/GenBank/DDBJ whole genome shotgun (WGS) entry which is preliminary data.</text>
</comment>
<evidence type="ECO:0000313" key="2">
    <source>
        <dbReference type="EMBL" id="RMT84274.1"/>
    </source>
</evidence>
<keyword evidence="1" id="KW-0472">Membrane</keyword>
<sequence>MRPRPCTGPRLPVHHRDVDDAGPGDSLWQRHLFRGGVADRAVRLRRLVRPGQVSVAWRSYRMSGSPMDVPFWAEILTAVLLIASSLFTLTGAMGLLRLRDFFQRMHPPALASTVGAWCVALASIIYFSALKSEPVIHAWLIPVLLAITVPVTTLLLARTALFRQRMAGHDVPAEVSGGRTEGESAGK</sequence>
<reference evidence="2 3" key="1">
    <citation type="submission" date="2018-08" db="EMBL/GenBank/DDBJ databases">
        <title>Recombination of ecologically and evolutionarily significant loci maintains genetic cohesion in the Pseudomonas syringae species complex.</title>
        <authorList>
            <person name="Dillon M."/>
            <person name="Thakur S."/>
            <person name="Almeida R.N.D."/>
            <person name="Weir B.S."/>
            <person name="Guttman D.S."/>
        </authorList>
    </citation>
    <scope>NUCLEOTIDE SEQUENCE [LARGE SCALE GENOMIC DNA]</scope>
    <source>
        <strain evidence="2 3">ICMP 19473</strain>
    </source>
</reference>
<dbReference type="PANTHER" id="PTHR34703:SF1">
    <property type="entry name" value="ANTIPORTER SUBUNIT MNHG2-RELATED"/>
    <property type="match status" value="1"/>
</dbReference>
<feature type="transmembrane region" description="Helical" evidence="1">
    <location>
        <begin position="108"/>
        <end position="130"/>
    </location>
</feature>
<dbReference type="Pfam" id="PF03334">
    <property type="entry name" value="PhaG_MnhG_YufB"/>
    <property type="match status" value="1"/>
</dbReference>
<dbReference type="AlphaFoldDB" id="A0A3M5PIF1"/>
<keyword evidence="1" id="KW-1133">Transmembrane helix</keyword>
<evidence type="ECO:0000313" key="3">
    <source>
        <dbReference type="Proteomes" id="UP000273854"/>
    </source>
</evidence>
<evidence type="ECO:0000256" key="1">
    <source>
        <dbReference type="SAM" id="Phobius"/>
    </source>
</evidence>
<dbReference type="NCBIfam" id="NF009315">
    <property type="entry name" value="PRK12674.1-4"/>
    <property type="match status" value="1"/>
</dbReference>
<accession>A0A3M5PIF1</accession>
<dbReference type="InterPro" id="IPR005133">
    <property type="entry name" value="PhaG_MnhG_YufB"/>
</dbReference>
<dbReference type="Proteomes" id="UP000273854">
    <property type="component" value="Unassembled WGS sequence"/>
</dbReference>
<proteinExistence type="predicted"/>
<feature type="transmembrane region" description="Helical" evidence="1">
    <location>
        <begin position="71"/>
        <end position="96"/>
    </location>
</feature>
<organism evidence="2 3">
    <name type="scientific">Pseudomonas viridiflava</name>
    <name type="common">Phytomonas viridiflava</name>
    <dbReference type="NCBI Taxonomy" id="33069"/>
    <lineage>
        <taxon>Bacteria</taxon>
        <taxon>Pseudomonadati</taxon>
        <taxon>Pseudomonadota</taxon>
        <taxon>Gammaproteobacteria</taxon>
        <taxon>Pseudomonadales</taxon>
        <taxon>Pseudomonadaceae</taxon>
        <taxon>Pseudomonas</taxon>
    </lineage>
</organism>
<keyword evidence="1" id="KW-0812">Transmembrane</keyword>
<dbReference type="PANTHER" id="PTHR34703">
    <property type="entry name" value="ANTIPORTER SUBUNIT MNHG2-RELATED"/>
    <property type="match status" value="1"/>
</dbReference>
<dbReference type="NCBIfam" id="TIGR01300">
    <property type="entry name" value="CPA3_mnhG_phaG"/>
    <property type="match status" value="1"/>
</dbReference>
<dbReference type="GO" id="GO:0015385">
    <property type="term" value="F:sodium:proton antiporter activity"/>
    <property type="evidence" value="ECO:0007669"/>
    <property type="project" value="TreeGrafter"/>
</dbReference>
<gene>
    <name evidence="2" type="ORF">ALP40_04955</name>
</gene>